<feature type="compositionally biased region" description="Polar residues" evidence="5">
    <location>
        <begin position="98"/>
        <end position="114"/>
    </location>
</feature>
<evidence type="ECO:0000256" key="1">
    <source>
        <dbReference type="ARBA" id="ARBA00004173"/>
    </source>
</evidence>
<name>A0ABR3YGR8_9PEZI</name>
<keyword evidence="2" id="KW-0689">Ribosomal protein</keyword>
<organism evidence="7 8">
    <name type="scientific">Sporothrix stenoceras</name>
    <dbReference type="NCBI Taxonomy" id="5173"/>
    <lineage>
        <taxon>Eukaryota</taxon>
        <taxon>Fungi</taxon>
        <taxon>Dikarya</taxon>
        <taxon>Ascomycota</taxon>
        <taxon>Pezizomycotina</taxon>
        <taxon>Sordariomycetes</taxon>
        <taxon>Sordariomycetidae</taxon>
        <taxon>Ophiostomatales</taxon>
        <taxon>Ophiostomataceae</taxon>
        <taxon>Sporothrix</taxon>
    </lineage>
</organism>
<keyword evidence="8" id="KW-1185">Reference proteome</keyword>
<dbReference type="PANTHER" id="PTHR13274:SF2">
    <property type="entry name" value="SMALL RIBOSOMAL SUBUNIT PROTEIN MS25"/>
    <property type="match status" value="1"/>
</dbReference>
<reference evidence="7 8" key="1">
    <citation type="journal article" date="2024" name="IMA Fungus">
        <title>IMA Genome - F19 : A genome assembly and annotation guide to empower mycologists, including annotated draft genome sequences of Ceratocystis pirilliformis, Diaporthe australafricana, Fusarium ophioides, Paecilomyces lecythidis, and Sporothrix stenoceras.</title>
        <authorList>
            <person name="Aylward J."/>
            <person name="Wilson A.M."/>
            <person name="Visagie C.M."/>
            <person name="Spraker J."/>
            <person name="Barnes I."/>
            <person name="Buitendag C."/>
            <person name="Ceriani C."/>
            <person name="Del Mar Angel L."/>
            <person name="du Plessis D."/>
            <person name="Fuchs T."/>
            <person name="Gasser K."/>
            <person name="Kramer D."/>
            <person name="Li W."/>
            <person name="Munsamy K."/>
            <person name="Piso A."/>
            <person name="Price J.L."/>
            <person name="Sonnekus B."/>
            <person name="Thomas C."/>
            <person name="van der Nest A."/>
            <person name="van Dijk A."/>
            <person name="van Heerden A."/>
            <person name="van Vuuren N."/>
            <person name="Yilmaz N."/>
            <person name="Duong T.A."/>
            <person name="van der Merwe N.A."/>
            <person name="Wingfield M.J."/>
            <person name="Wingfield B.D."/>
        </authorList>
    </citation>
    <scope>NUCLEOTIDE SEQUENCE [LARGE SCALE GENOMIC DNA]</scope>
    <source>
        <strain evidence="7 8">CMW 5346</strain>
    </source>
</reference>
<evidence type="ECO:0000313" key="7">
    <source>
        <dbReference type="EMBL" id="KAL1887339.1"/>
    </source>
</evidence>
<evidence type="ECO:0000256" key="5">
    <source>
        <dbReference type="SAM" id="MobiDB-lite"/>
    </source>
</evidence>
<evidence type="ECO:0000313" key="8">
    <source>
        <dbReference type="Proteomes" id="UP001583186"/>
    </source>
</evidence>
<keyword evidence="4" id="KW-0687">Ribonucleoprotein</keyword>
<dbReference type="Pfam" id="PF05047">
    <property type="entry name" value="L51_S25_CI-B8"/>
    <property type="match status" value="1"/>
</dbReference>
<comment type="caution">
    <text evidence="7">The sequence shown here is derived from an EMBL/GenBank/DDBJ whole genome shotgun (WGS) entry which is preliminary data.</text>
</comment>
<dbReference type="InterPro" id="IPR040049">
    <property type="entry name" value="Ribosomal_mS25/mL61"/>
</dbReference>
<accession>A0ABR3YGR8</accession>
<sequence>MVGVIRRMNKLNALLNIRNGPGAVILPKEVTRIHLEFASRWNDGQYGPRKFWHNYLPRLKFWNPAIPMIVNRTQDTAGPATLTIYMLQNKSKGAPTRSPVTPDNQPNSSFTGSSKAPKPTPAETTVEIDMKGLHSDVILHHFLEKTGAVAVTPSPQDVAALREAEERTERAKVDRDVMARYLFAKKRDASAIAQAKSEAASMRQPM</sequence>
<evidence type="ECO:0000259" key="6">
    <source>
        <dbReference type="SMART" id="SM00916"/>
    </source>
</evidence>
<dbReference type="PANTHER" id="PTHR13274">
    <property type="entry name" value="MITOCHONDRIAL RIBOSOMAL PROTEIN S25"/>
    <property type="match status" value="1"/>
</dbReference>
<proteinExistence type="predicted"/>
<dbReference type="InterPro" id="IPR007741">
    <property type="entry name" value="Ribosomal_mL43/mS25/NADH_DH"/>
</dbReference>
<keyword evidence="3" id="KW-0496">Mitochondrion</keyword>
<gene>
    <name evidence="7" type="ORF">Sste5346_010278</name>
</gene>
<dbReference type="EMBL" id="JAWCUI010000126">
    <property type="protein sequence ID" value="KAL1887339.1"/>
    <property type="molecule type" value="Genomic_DNA"/>
</dbReference>
<evidence type="ECO:0000256" key="3">
    <source>
        <dbReference type="ARBA" id="ARBA00023128"/>
    </source>
</evidence>
<feature type="region of interest" description="Disordered" evidence="5">
    <location>
        <begin position="91"/>
        <end position="123"/>
    </location>
</feature>
<evidence type="ECO:0000256" key="4">
    <source>
        <dbReference type="ARBA" id="ARBA00023274"/>
    </source>
</evidence>
<dbReference type="SUPFAM" id="SSF52833">
    <property type="entry name" value="Thioredoxin-like"/>
    <property type="match status" value="1"/>
</dbReference>
<feature type="domain" description="Ribosomal protein/NADH dehydrogenase" evidence="6">
    <location>
        <begin position="40"/>
        <end position="149"/>
    </location>
</feature>
<protein>
    <recommendedName>
        <fullName evidence="6">Ribosomal protein/NADH dehydrogenase domain-containing protein</fullName>
    </recommendedName>
</protein>
<dbReference type="InterPro" id="IPR036249">
    <property type="entry name" value="Thioredoxin-like_sf"/>
</dbReference>
<dbReference type="Proteomes" id="UP001583186">
    <property type="component" value="Unassembled WGS sequence"/>
</dbReference>
<evidence type="ECO:0000256" key="2">
    <source>
        <dbReference type="ARBA" id="ARBA00022980"/>
    </source>
</evidence>
<dbReference type="SMART" id="SM00916">
    <property type="entry name" value="L51_S25_CI-B8"/>
    <property type="match status" value="1"/>
</dbReference>
<comment type="subcellular location">
    <subcellularLocation>
        <location evidence="1">Mitochondrion</location>
    </subcellularLocation>
</comment>